<keyword evidence="1" id="KW-0732">Signal</keyword>
<sequence length="156" mass="16732">MKDKSLPSRFLSLFSLCAAALIFSGCATLESRISKNQEAFDSWPVEVREKVRAGQVDLGFTQPQVLVALGKPTRMYTHKTESGEAEIWAYSGKSSKWPMVSVGFGLGRSSGGWGRGTHTSGGIGVSTGNYGRGAVDEALRVIFENGSVVAVEARQQ</sequence>
<accession>A0A139SQN6</accession>
<dbReference type="Proteomes" id="UP000070058">
    <property type="component" value="Unassembled WGS sequence"/>
</dbReference>
<gene>
    <name evidence="2" type="ORF">AXK11_03425</name>
</gene>
<evidence type="ECO:0008006" key="4">
    <source>
        <dbReference type="Google" id="ProtNLM"/>
    </source>
</evidence>
<protein>
    <recommendedName>
        <fullName evidence="4">DUF4136 domain-containing protein</fullName>
    </recommendedName>
</protein>
<keyword evidence="3" id="KW-1185">Reference proteome</keyword>
<evidence type="ECO:0000313" key="3">
    <source>
        <dbReference type="Proteomes" id="UP000070058"/>
    </source>
</evidence>
<comment type="caution">
    <text evidence="2">The sequence shown here is derived from an EMBL/GenBank/DDBJ whole genome shotgun (WGS) entry which is preliminary data.</text>
</comment>
<dbReference type="OrthoDB" id="196920at2"/>
<reference evidence="3" key="1">
    <citation type="submission" date="2016-02" db="EMBL/GenBank/DDBJ databases">
        <authorList>
            <person name="Sanders J.G."/>
            <person name="Lin J.Y."/>
            <person name="Wertz J.T."/>
            <person name="Russell J.A."/>
            <person name="Moreau C.S."/>
            <person name="Powell S."/>
        </authorList>
    </citation>
    <scope>NUCLEOTIDE SEQUENCE [LARGE SCALE GENOMIC DNA]</scope>
    <source>
        <strain evidence="3">CAG34</strain>
    </source>
</reference>
<evidence type="ECO:0000313" key="2">
    <source>
        <dbReference type="EMBL" id="KXU36852.1"/>
    </source>
</evidence>
<dbReference type="AlphaFoldDB" id="A0A139SQN6"/>
<dbReference type="RefSeq" id="WP_068629253.1">
    <property type="nucleotide sequence ID" value="NZ_LSZQ01000028.1"/>
</dbReference>
<feature type="chain" id="PRO_5007489630" description="DUF4136 domain-containing protein" evidence="1">
    <location>
        <begin position="21"/>
        <end position="156"/>
    </location>
</feature>
<proteinExistence type="predicted"/>
<name>A0A139SQN6_9BACT</name>
<feature type="signal peptide" evidence="1">
    <location>
        <begin position="1"/>
        <end position="20"/>
    </location>
</feature>
<dbReference type="PROSITE" id="PS51257">
    <property type="entry name" value="PROKAR_LIPOPROTEIN"/>
    <property type="match status" value="1"/>
</dbReference>
<organism evidence="2 3">
    <name type="scientific">Cephaloticoccus primus</name>
    <dbReference type="NCBI Taxonomy" id="1548207"/>
    <lineage>
        <taxon>Bacteria</taxon>
        <taxon>Pseudomonadati</taxon>
        <taxon>Verrucomicrobiota</taxon>
        <taxon>Opitutia</taxon>
        <taxon>Opitutales</taxon>
        <taxon>Opitutaceae</taxon>
        <taxon>Cephaloticoccus</taxon>
    </lineage>
</organism>
<dbReference type="EMBL" id="LSZQ01000028">
    <property type="protein sequence ID" value="KXU36852.1"/>
    <property type="molecule type" value="Genomic_DNA"/>
</dbReference>
<evidence type="ECO:0000256" key="1">
    <source>
        <dbReference type="SAM" id="SignalP"/>
    </source>
</evidence>